<dbReference type="InterPro" id="IPR001787">
    <property type="entry name" value="Ribosomal_bL21"/>
</dbReference>
<evidence type="ECO:0000256" key="4">
    <source>
        <dbReference type="ARBA" id="ARBA00022980"/>
    </source>
</evidence>
<dbReference type="InterPro" id="IPR018258">
    <property type="entry name" value="Ribosomal_bL21_CS"/>
</dbReference>
<keyword evidence="4 6" id="KW-0689">Ribosomal protein</keyword>
<comment type="caution">
    <text evidence="8">The sequence shown here is derived from an EMBL/GenBank/DDBJ whole genome shotgun (WGS) entry which is preliminary data.</text>
</comment>
<evidence type="ECO:0000313" key="9">
    <source>
        <dbReference type="Proteomes" id="UP000675880"/>
    </source>
</evidence>
<sequence length="104" mass="11526">MYAIIETGGKQYRVEAGTVLQVESLPGEVGHSVQIDKVRLLHGDGGLVVGQPVVAGATVTAEILRQGRTRSITIFKKQRRKNYRRTRGHRQGFTQLRVTGIETK</sequence>
<accession>A0ABM8QCY0</accession>
<dbReference type="RefSeq" id="WP_213040130.1">
    <property type="nucleotide sequence ID" value="NZ_CAJNBJ010000001.1"/>
</dbReference>
<name>A0ABM8QCY0_9BACT</name>
<dbReference type="Proteomes" id="UP000675880">
    <property type="component" value="Unassembled WGS sequence"/>
</dbReference>
<evidence type="ECO:0000256" key="6">
    <source>
        <dbReference type="HAMAP-Rule" id="MF_01363"/>
    </source>
</evidence>
<keyword evidence="9" id="KW-1185">Reference proteome</keyword>
<proteinExistence type="inferred from homology"/>
<dbReference type="PANTHER" id="PTHR21349:SF0">
    <property type="entry name" value="LARGE RIBOSOMAL SUBUNIT PROTEIN BL21M"/>
    <property type="match status" value="1"/>
</dbReference>
<evidence type="ECO:0000256" key="5">
    <source>
        <dbReference type="ARBA" id="ARBA00023274"/>
    </source>
</evidence>
<comment type="similarity">
    <text evidence="1 6 7">Belongs to the bacterial ribosomal protein bL21 family.</text>
</comment>
<keyword evidence="3 6" id="KW-0694">RNA-binding</keyword>
<dbReference type="GO" id="GO:0005840">
    <property type="term" value="C:ribosome"/>
    <property type="evidence" value="ECO:0007669"/>
    <property type="project" value="UniProtKB-KW"/>
</dbReference>
<gene>
    <name evidence="6 8" type="primary">rplU</name>
    <name evidence="8" type="ORF">NSPZN2_10199</name>
</gene>
<comment type="subunit">
    <text evidence="6">Part of the 50S ribosomal subunit. Contacts protein L20.</text>
</comment>
<evidence type="ECO:0000256" key="7">
    <source>
        <dbReference type="RuleBase" id="RU000562"/>
    </source>
</evidence>
<reference evidence="8 9" key="1">
    <citation type="submission" date="2021-02" db="EMBL/GenBank/DDBJ databases">
        <authorList>
            <person name="Han P."/>
        </authorList>
    </citation>
    <scope>NUCLEOTIDE SEQUENCE [LARGE SCALE GENOMIC DNA]</scope>
    <source>
        <strain evidence="8">Candidatus Nitrospira sp. ZN2</strain>
    </source>
</reference>
<dbReference type="HAMAP" id="MF_01363">
    <property type="entry name" value="Ribosomal_bL21"/>
    <property type="match status" value="1"/>
</dbReference>
<keyword evidence="2 6" id="KW-0699">rRNA-binding</keyword>
<dbReference type="Pfam" id="PF00829">
    <property type="entry name" value="Ribosomal_L21p"/>
    <property type="match status" value="1"/>
</dbReference>
<evidence type="ECO:0000313" key="8">
    <source>
        <dbReference type="EMBL" id="CAE6690513.1"/>
    </source>
</evidence>
<evidence type="ECO:0000256" key="1">
    <source>
        <dbReference type="ARBA" id="ARBA00008563"/>
    </source>
</evidence>
<dbReference type="PANTHER" id="PTHR21349">
    <property type="entry name" value="50S RIBOSOMAL PROTEIN L21"/>
    <property type="match status" value="1"/>
</dbReference>
<dbReference type="InterPro" id="IPR036164">
    <property type="entry name" value="bL21-like_sf"/>
</dbReference>
<dbReference type="InterPro" id="IPR028909">
    <property type="entry name" value="bL21-like"/>
</dbReference>
<evidence type="ECO:0000256" key="2">
    <source>
        <dbReference type="ARBA" id="ARBA00022730"/>
    </source>
</evidence>
<dbReference type="PROSITE" id="PS01169">
    <property type="entry name" value="RIBOSOMAL_L21"/>
    <property type="match status" value="1"/>
</dbReference>
<organism evidence="8 9">
    <name type="scientific">Nitrospira defluvii</name>
    <dbReference type="NCBI Taxonomy" id="330214"/>
    <lineage>
        <taxon>Bacteria</taxon>
        <taxon>Pseudomonadati</taxon>
        <taxon>Nitrospirota</taxon>
        <taxon>Nitrospiria</taxon>
        <taxon>Nitrospirales</taxon>
        <taxon>Nitrospiraceae</taxon>
        <taxon>Nitrospira</taxon>
    </lineage>
</organism>
<keyword evidence="5 6" id="KW-0687">Ribonucleoprotein</keyword>
<comment type="function">
    <text evidence="6 7">This protein binds to 23S rRNA in the presence of protein L20.</text>
</comment>
<evidence type="ECO:0000256" key="3">
    <source>
        <dbReference type="ARBA" id="ARBA00022884"/>
    </source>
</evidence>
<dbReference type="EMBL" id="CAJNBJ010000001">
    <property type="protein sequence ID" value="CAE6690513.1"/>
    <property type="molecule type" value="Genomic_DNA"/>
</dbReference>
<protein>
    <recommendedName>
        <fullName evidence="6">Large ribosomal subunit protein bL21</fullName>
    </recommendedName>
</protein>
<dbReference type="SUPFAM" id="SSF141091">
    <property type="entry name" value="L21p-like"/>
    <property type="match status" value="1"/>
</dbReference>
<dbReference type="NCBIfam" id="TIGR00061">
    <property type="entry name" value="L21"/>
    <property type="match status" value="1"/>
</dbReference>